<feature type="compositionally biased region" description="Basic and acidic residues" evidence="14">
    <location>
        <begin position="3948"/>
        <end position="3964"/>
    </location>
</feature>
<feature type="domain" description="Calponin-homology (CH)" evidence="17">
    <location>
        <begin position="24"/>
        <end position="127"/>
    </location>
</feature>
<evidence type="ECO:0000256" key="2">
    <source>
        <dbReference type="ARBA" id="ARBA00006826"/>
    </source>
</evidence>
<dbReference type="FunFam" id="1.20.58.60:FF:000007">
    <property type="entry name" value="Spectrin alpha chain non-erythrocytic 1"/>
    <property type="match status" value="3"/>
</dbReference>
<feature type="compositionally biased region" description="Polar residues" evidence="14">
    <location>
        <begin position="3979"/>
        <end position="4025"/>
    </location>
</feature>
<dbReference type="SMART" id="SM00033">
    <property type="entry name" value="CH"/>
    <property type="match status" value="2"/>
</dbReference>
<dbReference type="InterPro" id="IPR011993">
    <property type="entry name" value="PH-like_dom_sf"/>
</dbReference>
<dbReference type="FunFam" id="1.20.58.60:FF:000011">
    <property type="entry name" value="Spectrin beta chain"/>
    <property type="match status" value="1"/>
</dbReference>
<keyword evidence="3 12" id="KW-0728">SH3 domain</keyword>
<feature type="compositionally biased region" description="Polar residues" evidence="14">
    <location>
        <begin position="3877"/>
        <end position="3886"/>
    </location>
</feature>
<evidence type="ECO:0000256" key="14">
    <source>
        <dbReference type="SAM" id="MobiDB-lite"/>
    </source>
</evidence>
<feature type="compositionally biased region" description="Low complexity" evidence="14">
    <location>
        <begin position="4034"/>
        <end position="4048"/>
    </location>
</feature>
<comment type="subcellular location">
    <subcellularLocation>
        <location evidence="1">Cytoplasm</location>
        <location evidence="1">Cytoskeleton</location>
    </subcellularLocation>
</comment>
<dbReference type="InterPro" id="IPR001605">
    <property type="entry name" value="PH_dom-spectrin-type"/>
</dbReference>
<feature type="coiled-coil region" evidence="13">
    <location>
        <begin position="3329"/>
        <end position="3399"/>
    </location>
</feature>
<dbReference type="InterPro" id="IPR036872">
    <property type="entry name" value="CH_dom_sf"/>
</dbReference>
<evidence type="ECO:0000256" key="11">
    <source>
        <dbReference type="ARBA" id="ARBA00023212"/>
    </source>
</evidence>
<dbReference type="CDD" id="cd21193">
    <property type="entry name" value="CH_beta_spectrin_rpt1"/>
    <property type="match status" value="1"/>
</dbReference>
<keyword evidence="10" id="KW-0009">Actin-binding</keyword>
<dbReference type="Pfam" id="PF15410">
    <property type="entry name" value="PH_9"/>
    <property type="match status" value="1"/>
</dbReference>
<keyword evidence="11" id="KW-0206">Cytoskeleton</keyword>
<feature type="domain" description="PH" evidence="16">
    <location>
        <begin position="3718"/>
        <end position="3826"/>
    </location>
</feature>
<dbReference type="FunFam" id="1.20.58.60:FF:000429">
    <property type="entry name" value="Beta-H spectrin"/>
    <property type="match status" value="1"/>
</dbReference>
<proteinExistence type="inferred from homology"/>
<dbReference type="CDD" id="cd10571">
    <property type="entry name" value="PH_beta_spectrin"/>
    <property type="match status" value="1"/>
</dbReference>
<dbReference type="SUPFAM" id="SSF46966">
    <property type="entry name" value="Spectrin repeat"/>
    <property type="match status" value="22"/>
</dbReference>
<dbReference type="FunFam" id="1.10.418.10:FF:000043">
    <property type="entry name" value="Spectrin beta chain, non-erythrocytic"/>
    <property type="match status" value="1"/>
</dbReference>
<dbReference type="Pfam" id="PF00307">
    <property type="entry name" value="CH"/>
    <property type="match status" value="2"/>
</dbReference>
<evidence type="ECO:0000256" key="7">
    <source>
        <dbReference type="ARBA" id="ARBA00022658"/>
    </source>
</evidence>
<dbReference type="InterPro" id="IPR001849">
    <property type="entry name" value="PH_domain"/>
</dbReference>
<dbReference type="FunFam" id="2.30.29.30:FF:000024">
    <property type="entry name" value="Spectrin beta chain"/>
    <property type="match status" value="1"/>
</dbReference>
<dbReference type="Gene3D" id="1.10.418.10">
    <property type="entry name" value="Calponin-like domain"/>
    <property type="match status" value="2"/>
</dbReference>
<dbReference type="CDD" id="cd00176">
    <property type="entry name" value="SPEC"/>
    <property type="match status" value="19"/>
</dbReference>
<dbReference type="Pfam" id="PF00018">
    <property type="entry name" value="SH3_1"/>
    <property type="match status" value="1"/>
</dbReference>
<comment type="caution">
    <text evidence="18">The sequence shown here is derived from an EMBL/GenBank/DDBJ whole genome shotgun (WGS) entry which is preliminary data.</text>
</comment>
<dbReference type="GO" id="GO:0048790">
    <property type="term" value="P:maintenance of presynaptic active zone structure"/>
    <property type="evidence" value="ECO:0007669"/>
    <property type="project" value="UniProtKB-ARBA"/>
</dbReference>
<dbReference type="GO" id="GO:0045170">
    <property type="term" value="C:spectrosome"/>
    <property type="evidence" value="ECO:0007669"/>
    <property type="project" value="UniProtKB-ARBA"/>
</dbReference>
<reference evidence="18 19" key="1">
    <citation type="submission" date="2024-03" db="EMBL/GenBank/DDBJ databases">
        <title>Adaptation during the transition from Ophiocordyceps entomopathogen to insect associate is accompanied by gene loss and intensified selection.</title>
        <authorList>
            <person name="Ward C.M."/>
            <person name="Onetto C.A."/>
            <person name="Borneman A.R."/>
        </authorList>
    </citation>
    <scope>NUCLEOTIDE SEQUENCE [LARGE SCALE GENOMIC DNA]</scope>
    <source>
        <strain evidence="18">AWRI1</strain>
        <tissue evidence="18">Single Adult Female</tissue>
    </source>
</reference>
<feature type="coiled-coil region" evidence="13">
    <location>
        <begin position="1502"/>
        <end position="1555"/>
    </location>
</feature>
<dbReference type="GO" id="GO:0042062">
    <property type="term" value="P:long-term strengthening of neuromuscular junction"/>
    <property type="evidence" value="ECO:0007669"/>
    <property type="project" value="UniProtKB-ARBA"/>
</dbReference>
<evidence type="ECO:0000256" key="8">
    <source>
        <dbReference type="ARBA" id="ARBA00022701"/>
    </source>
</evidence>
<dbReference type="SUPFAM" id="SSF50729">
    <property type="entry name" value="PH domain-like"/>
    <property type="match status" value="1"/>
</dbReference>
<keyword evidence="19" id="KW-1185">Reference proteome</keyword>
<dbReference type="InterPro" id="IPR018159">
    <property type="entry name" value="Spectrin/alpha-actinin"/>
</dbReference>
<dbReference type="InterPro" id="IPR001589">
    <property type="entry name" value="Actinin_actin-bd_CS"/>
</dbReference>
<evidence type="ECO:0000256" key="6">
    <source>
        <dbReference type="ARBA" id="ARBA00022553"/>
    </source>
</evidence>
<dbReference type="SMART" id="SM00150">
    <property type="entry name" value="SPEC"/>
    <property type="match status" value="30"/>
</dbReference>
<dbReference type="SMART" id="SM00233">
    <property type="entry name" value="PH"/>
    <property type="match status" value="1"/>
</dbReference>
<name>A0AAN9TIK9_9HEMI</name>
<evidence type="ECO:0000256" key="5">
    <source>
        <dbReference type="ARBA" id="ARBA00022490"/>
    </source>
</evidence>
<keyword evidence="7" id="KW-0344">Guanine-nucleotide releasing factor</keyword>
<dbReference type="GO" id="GO:0003779">
    <property type="term" value="F:actin binding"/>
    <property type="evidence" value="ECO:0007669"/>
    <property type="project" value="UniProtKB-KW"/>
</dbReference>
<dbReference type="GO" id="GO:0051693">
    <property type="term" value="P:actin filament capping"/>
    <property type="evidence" value="ECO:0007669"/>
    <property type="project" value="UniProtKB-KW"/>
</dbReference>
<dbReference type="PROSITE" id="PS50021">
    <property type="entry name" value="CH"/>
    <property type="match status" value="2"/>
</dbReference>
<dbReference type="GO" id="GO:0016328">
    <property type="term" value="C:lateral plasma membrane"/>
    <property type="evidence" value="ECO:0007669"/>
    <property type="project" value="UniProtKB-ARBA"/>
</dbReference>
<evidence type="ECO:0000313" key="19">
    <source>
        <dbReference type="Proteomes" id="UP001367676"/>
    </source>
</evidence>
<dbReference type="PROSITE" id="PS00019">
    <property type="entry name" value="ACTININ_1"/>
    <property type="match status" value="1"/>
</dbReference>
<organism evidence="18 19">
    <name type="scientific">Parthenolecanium corni</name>
    <dbReference type="NCBI Taxonomy" id="536013"/>
    <lineage>
        <taxon>Eukaryota</taxon>
        <taxon>Metazoa</taxon>
        <taxon>Ecdysozoa</taxon>
        <taxon>Arthropoda</taxon>
        <taxon>Hexapoda</taxon>
        <taxon>Insecta</taxon>
        <taxon>Pterygota</taxon>
        <taxon>Neoptera</taxon>
        <taxon>Paraneoptera</taxon>
        <taxon>Hemiptera</taxon>
        <taxon>Sternorrhyncha</taxon>
        <taxon>Coccoidea</taxon>
        <taxon>Coccidae</taxon>
        <taxon>Parthenolecanium</taxon>
    </lineage>
</organism>
<feature type="region of interest" description="Disordered" evidence="14">
    <location>
        <begin position="3610"/>
        <end position="3697"/>
    </location>
</feature>
<dbReference type="GO" id="GO:0045169">
    <property type="term" value="C:fusome"/>
    <property type="evidence" value="ECO:0007669"/>
    <property type="project" value="UniProtKB-ARBA"/>
</dbReference>
<keyword evidence="6" id="KW-0597">Phosphoprotein</keyword>
<dbReference type="FunFam" id="1.20.58.60:FF:000017">
    <property type="entry name" value="Spectrin alpha chain, non-erythrocytic 1"/>
    <property type="match status" value="1"/>
</dbReference>
<dbReference type="PROSITE" id="PS50003">
    <property type="entry name" value="PH_DOMAIN"/>
    <property type="match status" value="1"/>
</dbReference>
<feature type="domain" description="Calponin-homology (CH)" evidence="17">
    <location>
        <begin position="145"/>
        <end position="250"/>
    </location>
</feature>
<dbReference type="FunFam" id="1.20.58.60:FF:000145">
    <property type="entry name" value="Spectrin beta chain, non-erythrocytic"/>
    <property type="match status" value="1"/>
</dbReference>
<feature type="coiled-coil region" evidence="13">
    <location>
        <begin position="1106"/>
        <end position="1140"/>
    </location>
</feature>
<evidence type="ECO:0000256" key="4">
    <source>
        <dbReference type="ARBA" id="ARBA00022467"/>
    </source>
</evidence>
<keyword evidence="13" id="KW-0175">Coiled coil</keyword>
<feature type="compositionally biased region" description="Basic and acidic residues" evidence="14">
    <location>
        <begin position="3610"/>
        <end position="3632"/>
    </location>
</feature>
<dbReference type="InterPro" id="IPR001452">
    <property type="entry name" value="SH3_domain"/>
</dbReference>
<dbReference type="SMART" id="SM00326">
    <property type="entry name" value="SH3"/>
    <property type="match status" value="1"/>
</dbReference>
<dbReference type="FunFam" id="1.20.58.60:FF:000019">
    <property type="entry name" value="Spectrin beta chain"/>
    <property type="match status" value="1"/>
</dbReference>
<evidence type="ECO:0000259" key="15">
    <source>
        <dbReference type="PROSITE" id="PS50002"/>
    </source>
</evidence>
<dbReference type="Gene3D" id="1.20.58.60">
    <property type="match status" value="25"/>
</dbReference>
<dbReference type="GO" id="GO:0007274">
    <property type="term" value="P:neuromuscular synaptic transmission"/>
    <property type="evidence" value="ECO:0007669"/>
    <property type="project" value="UniProtKB-ARBA"/>
</dbReference>
<dbReference type="EMBL" id="JBBCAQ010000018">
    <property type="protein sequence ID" value="KAK7595330.1"/>
    <property type="molecule type" value="Genomic_DNA"/>
</dbReference>
<dbReference type="FunFam" id="1.10.418.10:FF:000001">
    <property type="entry name" value="Actinin alpha 1"/>
    <property type="match status" value="1"/>
</dbReference>
<feature type="domain" description="SH3" evidence="15">
    <location>
        <begin position="833"/>
        <end position="890"/>
    </location>
</feature>
<evidence type="ECO:0008006" key="20">
    <source>
        <dbReference type="Google" id="ProtNLM"/>
    </source>
</evidence>
<evidence type="ECO:0000313" key="18">
    <source>
        <dbReference type="EMBL" id="KAK7595330.1"/>
    </source>
</evidence>
<evidence type="ECO:0000256" key="9">
    <source>
        <dbReference type="ARBA" id="ARBA00022737"/>
    </source>
</evidence>
<dbReference type="GO" id="GO:0005085">
    <property type="term" value="F:guanyl-nucleotide exchange factor activity"/>
    <property type="evidence" value="ECO:0007669"/>
    <property type="project" value="UniProtKB-KW"/>
</dbReference>
<feature type="region of interest" description="Disordered" evidence="14">
    <location>
        <begin position="3936"/>
        <end position="4070"/>
    </location>
</feature>
<dbReference type="PROSITE" id="PS50002">
    <property type="entry name" value="SH3"/>
    <property type="match status" value="1"/>
</dbReference>
<feature type="compositionally biased region" description="Polar residues" evidence="14">
    <location>
        <begin position="3936"/>
        <end position="3947"/>
    </location>
</feature>
<feature type="compositionally biased region" description="Basic and acidic residues" evidence="14">
    <location>
        <begin position="3665"/>
        <end position="3684"/>
    </location>
</feature>
<dbReference type="Proteomes" id="UP001367676">
    <property type="component" value="Unassembled WGS sequence"/>
</dbReference>
<dbReference type="SUPFAM" id="SSF50044">
    <property type="entry name" value="SH3-domain"/>
    <property type="match status" value="1"/>
</dbReference>
<evidence type="ECO:0000259" key="17">
    <source>
        <dbReference type="PROSITE" id="PS50021"/>
    </source>
</evidence>
<dbReference type="GO" id="GO:0005874">
    <property type="term" value="C:microtubule"/>
    <property type="evidence" value="ECO:0007669"/>
    <property type="project" value="UniProtKB-KW"/>
</dbReference>
<accession>A0AAN9TIK9</accession>
<dbReference type="FunFam" id="1.20.58.60:FF:000135">
    <property type="entry name" value="Spectrin beta chain, non-erythrocytic"/>
    <property type="match status" value="1"/>
</dbReference>
<protein>
    <recommendedName>
        <fullName evidence="20">Spectrin beta chain</fullName>
    </recommendedName>
</protein>
<dbReference type="InterPro" id="IPR041681">
    <property type="entry name" value="PH_9"/>
</dbReference>
<dbReference type="FunFam" id="1.20.58.60:FF:000191">
    <property type="entry name" value="Spectrin, beta, non-erythrocytic 5"/>
    <property type="match status" value="1"/>
</dbReference>
<evidence type="ECO:0000259" key="16">
    <source>
        <dbReference type="PROSITE" id="PS50003"/>
    </source>
</evidence>
<keyword evidence="9" id="KW-0677">Repeat</keyword>
<feature type="region of interest" description="Disordered" evidence="14">
    <location>
        <begin position="3845"/>
        <end position="3907"/>
    </location>
</feature>
<feature type="compositionally biased region" description="Polar residues" evidence="14">
    <location>
        <begin position="3858"/>
        <end position="3869"/>
    </location>
</feature>
<keyword evidence="4" id="KW-0117">Actin capping</keyword>
<dbReference type="InterPro" id="IPR002017">
    <property type="entry name" value="Spectrin_repeat"/>
</dbReference>
<evidence type="ECO:0000256" key="13">
    <source>
        <dbReference type="SAM" id="Coils"/>
    </source>
</evidence>
<evidence type="ECO:0000256" key="10">
    <source>
        <dbReference type="ARBA" id="ARBA00023203"/>
    </source>
</evidence>
<dbReference type="PANTHER" id="PTHR11915">
    <property type="entry name" value="SPECTRIN/FILAMIN RELATED CYTOSKELETAL PROTEIN"/>
    <property type="match status" value="1"/>
</dbReference>
<keyword evidence="8" id="KW-0493">Microtubule</keyword>
<dbReference type="Pfam" id="PF00435">
    <property type="entry name" value="Spectrin"/>
    <property type="match status" value="30"/>
</dbReference>
<dbReference type="SUPFAM" id="SSF47576">
    <property type="entry name" value="Calponin-homology domain, CH-domain"/>
    <property type="match status" value="1"/>
</dbReference>
<dbReference type="GO" id="GO:0016199">
    <property type="term" value="P:axon midline choice point recognition"/>
    <property type="evidence" value="ECO:0007669"/>
    <property type="project" value="UniProtKB-ARBA"/>
</dbReference>
<dbReference type="FunFam" id="1.20.58.60:FF:000020">
    <property type="entry name" value="Spectrin alpha chain, non-erythrocytic 1"/>
    <property type="match status" value="1"/>
</dbReference>
<keyword evidence="5" id="KW-0963">Cytoplasm</keyword>
<dbReference type="FunFam" id="1.20.58.60:FF:000152">
    <property type="entry name" value="Spectrin, beta, non-erythrocytic 5"/>
    <property type="match status" value="1"/>
</dbReference>
<dbReference type="GO" id="GO:0007026">
    <property type="term" value="P:negative regulation of microtubule depolymerization"/>
    <property type="evidence" value="ECO:0007669"/>
    <property type="project" value="UniProtKB-ARBA"/>
</dbReference>
<sequence>MTQREDVLKFEQGRIRALQEERLHIQKKTFTKWMNSFLQKVRMEVDDLFNDLGDGRKLLKLLEIISGEKLGKPNNGKMRVHKVENVNKSLAFLRTKVRLESIGAEDIVDGNPRLILGLIWTIILRFQIQEIEIDVDEENESSEKKSAKDALLLWCQRKTTGYPGVSIQDFTCSWRSGLGFNALIHAHRPELIHFNSLIPNKHIDNLNCAFDVAHNELGIPRLLDAEDVDTNRPDEKSIMTYVASYYHTFARMKNEQKSGRRIANIVGQMMDADKKKKLYEELTTDLLSWIRRKISELEDRNFPNSLEGIQKELLAFKQYRTVEKPPKYKERSEIEALYFHINTQLKSLNQPAFTPQDGQLIHDLERAWEELERAEHTREVALRQELLRQERLEQLNYKFEKKSVLREGYLKEMIQVLSDPRYGSNLSQVDATVKKHEAIKVDIMTREERFNDLNSMSEELVREKYHGAERVKKRVTEVTQKWQDLLKLLEKHRANLNMLCSLMSMLREIDTVMSTITELEVAFKSEDVGPHLLAVEDLLQKHSLMEMQTTALGESVRKLARQAQQFITSGNKEASLQQTKIEQLHNAYNRLLDSSKDRRVRLEDARNFSQFIQDHEDEEAWLIEKQFICKAGIFAKDLRAVLSLQQKHKTLMDEVNARQVKSDSVCSGGDQLIVAKHPASADIQTRIQNLKHNWKILRELAENRRQQLEDSLIAYQFYADANEADSWLNERFALVNSKDYGEDEPTAQSLLQRHRDLVGELKAYQGDVHSLNFQAEKLITLGISSLQLSDETSVAESLEPVEKWVNETQLVPQQVWEEEPVERVEYRTVMEERQVPQVKSLYPFSGQGMVMVKGEVMFLLNKTNQDWWSVRKSNGQEGFVPANYVREVEPKMMQVAVRKPERITTLKRVLKTKMMKQVVPVKRKVAKKSNSFIDRKKTVIDDNLNVDARIKKINSTYAQLLDLAQKRQTLLDDSIRLFGFFSECEDFEKWIKDKEKLLRFEDKADSVETAKRKYEKFLTDLSASNKRIEALDAAVDDFSKRGHSQLEKIESRQKQIHHLWDHLNWLKSQKEKNLEGASSVEFFHRTCDEAKDWMTEKMTQLDIAELGADLKTVQALQRRHQNLERELSPLEEKVNRVQLLANSVKSSYPNEKSNVNIRLKEIQDLWDRVKTKAVERRSRLENAVGHQIFMNSSKNLLNWVSSVKDALNVDETARDVVTAESLLKKHQELHDDIKARQDEFGEVENLGTQLLHRNPALKDVKERLIWLNGEREAVMRGWNEKGDWLKQCLDLQILNKEADHIDATTSSHEAFLEFSDLGGSVDDVETLLKRHEDFENTLYAQDERLKLFSEMADRLINAGHYDHKGIDDRRKNVRNRRKSVKQSAAQRRAALTASRNFQCFRADVDDLNTWLADKLKTASDESYRDLSNIERKLQKHEAFERELRANEGQLRCINKVGQSLISEGNYRSNEVSETLQALNKTWEKLVNLCMEKGSRLRQASAQHTYNRTLEDAKLKLDEFEKNLQSSQVGSDLRHCKQLLKKHQVTEAEIRQWQQKVDDLVNVGNEMAQEGHFDANNILKASRECRDKFMMLEEPLKLRQEALQEALRFHKFGFELETELGWIREHLPLASSDVLGNNLYQAQSFHKKHRKLEAEIQGHQPMIDRTLASGEALIHQKHPETKQVTSLCTGLQDAWQDLIMKACERSRKLDLCLKAQQLFFEISEVESWLTEKIDILKSTDYGRDRDAASKLLTKHKALELELDTYSGIISEMNHVASSMINSKHPDTKMIAAKQQSISQQLKNLQKMAAARQQNLMDSICRHEYCSESDELEQWIKDNMQAATSEDYGQDYEHLLLLQNKFDDLKHRVEAGADRFNQCEALAKKLIGNDSPHMAVIEKRQEQLREVWKQLLSVLESREQRLNAAGEIHRFHRDVADALSRIQDKNAAISDDLGRDLNSVLTLIRKHEGFENDLVALEAQLQILVEDAVRLQSLYPGNNANHIANQQNMVVQNWTALQDRSAHRREALQASCDLHRFLAQVRNLINWANGLRAAMLTEEKVRDAASAQILKAEHEATKAEIETRENSFKVVIELGEALVQGGHYAAPEIQEKFNHLLEERQSLHSAWQRKKVYLDQLIDLHFFLRDAKQIDTICGAQEAALSSTEFGTSVDEVSLLVKKHNDFEKLMATQEEKVIQLQEHGDKLLTQNHCESGLIANRMAEVLARREHVKELCRLRKVRLEDDLLHAQFIRDVAEAVLWIDEKSKKLEKEVGKTEVTSLEDKIKKLQKHQAFQAELAAHQGKIASIQKNGEVLVDKKHKASREIKSQLDQLMAQWRSLLQESNNRGRGLEEAQDILEFNNQVDKIESWMRDKEVMVQAGDMGRDYEHCLALQRKLDDVDRVDDSRIKAINALADKLIRQGRSDTRSIHQRRENFNNKWRALQGALGEYKEHLAGALEIHAFNRDIDDTSQRVADKAYILSSEDTGRDLPAVESLQRKQEVLELDMTAVEGKLKEHDIECRKLVQKYPDMSSPIRAKLSELQEAWRNLQALSRTRKEVLKIAHTNHKFTADLKEVELWVADTIKKMDSSELPTSISEAKAALELHHERKAEIDGRQDSFNNLKEAGLKLTPTKETELARLEELRRTLNSSWEERKTKLNQALQWQLFKEQAEQAENWLASKEAFLNNEDLGESLSAVEILLRKHETFEKTVTAQLSRIDELEKFAVEILAHRHYNSAGIQNKLHSVCSRRDKLRESAAARRKRLNDSKQLQLFLRNMYEVEGWLLQKQQITSDESYRDPTNLQSKIQKHTAFESELLANRNRLNAVTAEGECLISGLHFATADIRARLDKLETEWRKLQEASALKRERLNDAYHAMVFSRTLEDLEAWIEEVETQLQSEDHGKDLASVANLLKRHSLLENDVLSHGEACQQLKDTAATFQTSNHFMKDEIQERASLVIQRYHSLQEPMQIRRDNLEDALLLYQFSRDVEDEFQWLIEKEPFATSSDYGNSLNSVQKLQKKHQVLEAELQSHEPVVSALSSRAQQMIRSGHFASTRIESLLGDVFEKFSQIKDLASIRRQKLLDSLESQMFFDEANEAKVWLKEKRPIVTSHDFGRDEDSVQSLIKKLEAVERELSTFQHTVGRLTSLSQTLIDRSHFDSQNIIQMRTQIENELSELQSLCKLRESRLLESRKLFRFLREAEEVAEWINDQTAIAASEDYGRDVEHVELLIQAFDNFLSGLSGSEGRVLSCLESGRALVAEDNHEKAKIVAKLDEIQQLWDDLKELSHARQEALAGAKQVHVFDRTADETISWIQEKDALLTAEDCDNNLETIQALVRKHEGFEADLAAVKEQVESVVEEAGRLSGFFPDARDHIEVKHEETLEAWTQLLERSEQRKDKLHQTEQLQTYFDEYTELMAWINEVMAKVTAADLAQDVDGAERLIIRHNEFKAEINSRQDSLNRFYDTGNDLIKQGHFLGNDIQEKIRILEQRYYLLNETWNNRRILYEQNLDTQIFKREADQLEKWISSREAMLQDEKLGDSIHQVEELIRKHEDFEKTIEAQEEKCNALKRITLLEKAFVKQQEMEKVARQVEKDRIDKERLEARKRREVQRITDERRREDGSRRKIDSRNPREDVNGEDEFDSDLRFDASASPRAYHKGGTISSLFGDKSKKGEVKRAESMKAEYSKKPRRTPSFTTRRRTQSFRKLHNNKIVETLDQLPPVEKQGLLDRKHELQSGGKKAPVRSWKTFFTVLCGQLLCFFKDQEDFYNSKAATPPINIYKAQCKKAEDYTKRKYVFRLCCEDGSEFLFLANSDTEMEEWVNKIHFHAQLPPSLQLLSYDESQKMESTSAAEAVQMAADNDASSSSRGSTPEVQRRRGNVNATFYNSANDTHKPILAPRSAPPPIPVRTTSNEGVTVALRKQFTDAVEPTVRPHSYQIQQSRVVTQNGSSEWRRNSDTYDLSPKNHEPPPLPTTAPPLRNVQHVSSDDSWQNDLRSFNAGISSKSANNNRASTLPSYTSLPVSNSSVYKNVEPITRPPSESSSESEQPSPLSRKDKRPSVLTSLFRKKKATHL</sequence>
<feature type="coiled-coil region" evidence="13">
    <location>
        <begin position="1965"/>
        <end position="1992"/>
    </location>
</feature>
<dbReference type="GO" id="GO:0008017">
    <property type="term" value="F:microtubule binding"/>
    <property type="evidence" value="ECO:0007669"/>
    <property type="project" value="UniProtKB-ARBA"/>
</dbReference>
<dbReference type="Gene3D" id="2.30.30.40">
    <property type="entry name" value="SH3 Domains"/>
    <property type="match status" value="1"/>
</dbReference>
<dbReference type="CDD" id="cd21194">
    <property type="entry name" value="CH_beta_spectrin_rpt2"/>
    <property type="match status" value="1"/>
</dbReference>
<dbReference type="InterPro" id="IPR036028">
    <property type="entry name" value="SH3-like_dom_sf"/>
</dbReference>
<dbReference type="GO" id="GO:0005543">
    <property type="term" value="F:phospholipid binding"/>
    <property type="evidence" value="ECO:0007669"/>
    <property type="project" value="InterPro"/>
</dbReference>
<dbReference type="PRINTS" id="PR00683">
    <property type="entry name" value="SPECTRINPH"/>
</dbReference>
<dbReference type="PROSITE" id="PS00020">
    <property type="entry name" value="ACTININ_2"/>
    <property type="match status" value="1"/>
</dbReference>
<gene>
    <name evidence="18" type="ORF">V9T40_013155</name>
</gene>
<evidence type="ECO:0000256" key="1">
    <source>
        <dbReference type="ARBA" id="ARBA00004245"/>
    </source>
</evidence>
<dbReference type="FunFam" id="2.30.30.40:FF:000279">
    <property type="entry name" value="Spectrin beta chain, non-erythrocytic"/>
    <property type="match status" value="1"/>
</dbReference>
<dbReference type="GO" id="GO:0031594">
    <property type="term" value="C:neuromuscular junction"/>
    <property type="evidence" value="ECO:0007669"/>
    <property type="project" value="UniProtKB-ARBA"/>
</dbReference>
<evidence type="ECO:0000256" key="12">
    <source>
        <dbReference type="PROSITE-ProRule" id="PRU00192"/>
    </source>
</evidence>
<dbReference type="InterPro" id="IPR001715">
    <property type="entry name" value="CH_dom"/>
</dbReference>
<dbReference type="Gene3D" id="2.30.29.30">
    <property type="entry name" value="Pleckstrin-homology domain (PH domain)/Phosphotyrosine-binding domain (PTB)"/>
    <property type="match status" value="1"/>
</dbReference>
<evidence type="ECO:0000256" key="3">
    <source>
        <dbReference type="ARBA" id="ARBA00022443"/>
    </source>
</evidence>
<comment type="similarity">
    <text evidence="2">Belongs to the spectrin family.</text>
</comment>